<dbReference type="RefSeq" id="WP_236347702.1">
    <property type="nucleotide sequence ID" value="NZ_CAKMMF010000064.1"/>
</dbReference>
<evidence type="ECO:0000313" key="2">
    <source>
        <dbReference type="Proteomes" id="UP000838686"/>
    </source>
</evidence>
<reference evidence="1" key="1">
    <citation type="submission" date="2022-01" db="EMBL/GenBank/DDBJ databases">
        <authorList>
            <person name="Criscuolo A."/>
        </authorList>
    </citation>
    <scope>NUCLEOTIDE SEQUENCE</scope>
    <source>
        <strain evidence="1">CIP111893</strain>
    </source>
</reference>
<accession>A0ABM9CY74</accession>
<gene>
    <name evidence="1" type="ORF">PAECIP111893_05340</name>
</gene>
<evidence type="ECO:0008006" key="3">
    <source>
        <dbReference type="Google" id="ProtNLM"/>
    </source>
</evidence>
<comment type="caution">
    <text evidence="1">The sequence shown here is derived from an EMBL/GenBank/DDBJ whole genome shotgun (WGS) entry which is preliminary data.</text>
</comment>
<dbReference type="Proteomes" id="UP000838686">
    <property type="component" value="Unassembled WGS sequence"/>
</dbReference>
<organism evidence="1 2">
    <name type="scientific">Paenibacillus plantiphilus</name>
    <dbReference type="NCBI Taxonomy" id="2905650"/>
    <lineage>
        <taxon>Bacteria</taxon>
        <taxon>Bacillati</taxon>
        <taxon>Bacillota</taxon>
        <taxon>Bacilli</taxon>
        <taxon>Bacillales</taxon>
        <taxon>Paenibacillaceae</taxon>
        <taxon>Paenibacillus</taxon>
    </lineage>
</organism>
<dbReference type="PROSITE" id="PS51257">
    <property type="entry name" value="PROKAR_LIPOPROTEIN"/>
    <property type="match status" value="1"/>
</dbReference>
<sequence length="182" mass="20610">MSIRNKLGLLISVAAVVMLVISGCSSKEKTDEEKVKEFINSIADQKADTNANEPPTVESQLREIDNFMTSSIWNEAFVNIGWYTKGGTDATGQEMDMAFTIERLGKAMEKKAEHDAYIQGLDAEYDNVKQVWSRLSNETDKLYKQLKENPPQANEESYEFNTGLFKQYSEAFDDDVEALKQK</sequence>
<keyword evidence="2" id="KW-1185">Reference proteome</keyword>
<name>A0ABM9CY74_9BACL</name>
<protein>
    <recommendedName>
        <fullName evidence="3">Lipoprotein</fullName>
    </recommendedName>
</protein>
<proteinExistence type="predicted"/>
<evidence type="ECO:0000313" key="1">
    <source>
        <dbReference type="EMBL" id="CAH1226373.1"/>
    </source>
</evidence>
<dbReference type="EMBL" id="CAKMMF010000064">
    <property type="protein sequence ID" value="CAH1226373.1"/>
    <property type="molecule type" value="Genomic_DNA"/>
</dbReference>